<accession>A0ABR1FNT4</accession>
<dbReference type="PANTHER" id="PTHR22891">
    <property type="entry name" value="EUKARYOTIC TRANSLATION INITIATION FACTOR 2C"/>
    <property type="match status" value="1"/>
</dbReference>
<dbReference type="Gene3D" id="2.170.260.10">
    <property type="entry name" value="paz domain"/>
    <property type="match status" value="1"/>
</dbReference>
<evidence type="ECO:0000256" key="1">
    <source>
        <dbReference type="SAM" id="MobiDB-lite"/>
    </source>
</evidence>
<name>A0ABR1FNT4_AURAN</name>
<gene>
    <name evidence="2" type="ORF">SO694_00197011</name>
</gene>
<feature type="region of interest" description="Disordered" evidence="1">
    <location>
        <begin position="161"/>
        <end position="191"/>
    </location>
</feature>
<evidence type="ECO:0000313" key="2">
    <source>
        <dbReference type="EMBL" id="KAK7234460.1"/>
    </source>
</evidence>
<keyword evidence="2" id="KW-0378">Hydrolase</keyword>
<protein>
    <submittedName>
        <fullName evidence="2">Dienelactone hydrolase</fullName>
    </submittedName>
</protein>
<feature type="compositionally biased region" description="Gly residues" evidence="1">
    <location>
        <begin position="12"/>
        <end position="40"/>
    </location>
</feature>
<organism evidence="2 3">
    <name type="scientific">Aureococcus anophagefferens</name>
    <name type="common">Harmful bloom alga</name>
    <dbReference type="NCBI Taxonomy" id="44056"/>
    <lineage>
        <taxon>Eukaryota</taxon>
        <taxon>Sar</taxon>
        <taxon>Stramenopiles</taxon>
        <taxon>Ochrophyta</taxon>
        <taxon>Pelagophyceae</taxon>
        <taxon>Pelagomonadales</taxon>
        <taxon>Pelagomonadaceae</taxon>
        <taxon>Aureococcus</taxon>
    </lineage>
</organism>
<dbReference type="GO" id="GO:0016787">
    <property type="term" value="F:hydrolase activity"/>
    <property type="evidence" value="ECO:0007669"/>
    <property type="project" value="UniProtKB-KW"/>
</dbReference>
<sequence length="1013" mass="109491">MGGPQNHWQQRGGYGAPGGFQGRGGGRGRGGGGRGRGRGQGDADDGVVDVDICEIVGQHNDTRNEKRIVVATNHRRLVSHAPDTMIFAYHVCNVSEKTAPPVVEAGAENAPPASAVAPAAAGSAAPAASEAAPIALGDANTTPSTAANTAPLTAAADTAPSTAAHESGVAAAAQRARRKVPEARKRKNANGVDRVKRYHGLPLLYDGESKLFSSVDVRSIVPSEPGRRAGSFVVAAPAPGGRRVCVELRELRSAPLEGWLEEAGLGRGSGLAMIDIALRAQFERGGFHALGGGEFVGARAVQPLNKYGRVDDELARRLVELGCELRVGVALTASRLDAGLCVNYDLMARLTIKSVNVAELMLGLFGLRGNRPEKLVPDEIKKLHDLLKKKLCEVNRGSRWAGPPEIIQLARKLFDPSGTYATADSESFDKGGKPRTVTAHYRIAYGIELQYPWLPLLAVDCGAVRVRCRDEHGADVLDQNGRPTFDVAKENGKAMRKRIHFPPELLQLVEHQKHSANEAELLRTAVCKIPKCKLAESNRLLGDAGLVGADDQSLLSSVGLALSRPLAVRGRVLDPPIVAFKDRVRRDADGRPQTWYVKASTHVRNGEALPPQNNAYEFFDVKNTDADVQRWLVLDVTGHFLPRQAIAEFFDLVGRSLCDRGLKYWPEWDYHMINPRDIENFVRDLGAKSARARPDYVTPIIIKDKTKAMSPSKPYDRLKKAFGGKVMTGCVGIETIQKQRAGSAELSKLATSLANNIVGKLGVVVKRTFPAAPNLQGGGAFPPERLPESSAAHPLLKEKTLLVSVHVEQGGGAFCQNVSSFVSMVAAKTEFCDEFIERHAPVEPGADIASALTRPFGEIVYGFLELFEKSADQMMAVRLIQEAQPSAWFYGTRESLAHFTNPTASVAIYKGGRLEGYADPPWSRADGAAPIASLDRGSRAKFDGASQIRHAERCFDFKIIVLRGGFGASENLEVEPPYLEDALGKLGLQRLQNAGMPDDELTRINDVPGYFFY</sequence>
<reference evidence="2 3" key="1">
    <citation type="submission" date="2024-03" db="EMBL/GenBank/DDBJ databases">
        <title>Aureococcus anophagefferens CCMP1851 and Kratosvirus quantuckense: Draft genome of a second virus-susceptible host strain in the model system.</title>
        <authorList>
            <person name="Chase E."/>
            <person name="Truchon A.R."/>
            <person name="Schepens W."/>
            <person name="Wilhelm S.W."/>
        </authorList>
    </citation>
    <scope>NUCLEOTIDE SEQUENCE [LARGE SCALE GENOMIC DNA]</scope>
    <source>
        <strain evidence="2 3">CCMP1851</strain>
    </source>
</reference>
<dbReference type="EMBL" id="JBBJCI010000322">
    <property type="protein sequence ID" value="KAK7234460.1"/>
    <property type="molecule type" value="Genomic_DNA"/>
</dbReference>
<dbReference type="Proteomes" id="UP001363151">
    <property type="component" value="Unassembled WGS sequence"/>
</dbReference>
<evidence type="ECO:0000313" key="3">
    <source>
        <dbReference type="Proteomes" id="UP001363151"/>
    </source>
</evidence>
<dbReference type="InterPro" id="IPR036085">
    <property type="entry name" value="PAZ_dom_sf"/>
</dbReference>
<proteinExistence type="predicted"/>
<keyword evidence="3" id="KW-1185">Reference proteome</keyword>
<feature type="compositionally biased region" description="Low complexity" evidence="1">
    <location>
        <begin position="161"/>
        <end position="174"/>
    </location>
</feature>
<feature type="region of interest" description="Disordered" evidence="1">
    <location>
        <begin position="1"/>
        <end position="45"/>
    </location>
</feature>
<comment type="caution">
    <text evidence="2">The sequence shown here is derived from an EMBL/GenBank/DDBJ whole genome shotgun (WGS) entry which is preliminary data.</text>
</comment>
<dbReference type="SUPFAM" id="SSF101690">
    <property type="entry name" value="PAZ domain"/>
    <property type="match status" value="1"/>
</dbReference>